<dbReference type="Proteomes" id="UP000215914">
    <property type="component" value="Chromosome 14"/>
</dbReference>
<evidence type="ECO:0000256" key="1">
    <source>
        <dbReference type="ARBA" id="ARBA00010515"/>
    </source>
</evidence>
<gene>
    <name evidence="5" type="ORF">HannXRQ_Chr14g0441001</name>
    <name evidence="4" type="ORF">HanXRQr2_Chr14g0641581</name>
</gene>
<dbReference type="EC" id="3.1.1.1" evidence="4"/>
<organism evidence="5 6">
    <name type="scientific">Helianthus annuus</name>
    <name type="common">Common sunflower</name>
    <dbReference type="NCBI Taxonomy" id="4232"/>
    <lineage>
        <taxon>Eukaryota</taxon>
        <taxon>Viridiplantae</taxon>
        <taxon>Streptophyta</taxon>
        <taxon>Embryophyta</taxon>
        <taxon>Tracheophyta</taxon>
        <taxon>Spermatophyta</taxon>
        <taxon>Magnoliopsida</taxon>
        <taxon>eudicotyledons</taxon>
        <taxon>Gunneridae</taxon>
        <taxon>Pentapetalae</taxon>
        <taxon>asterids</taxon>
        <taxon>campanulids</taxon>
        <taxon>Asterales</taxon>
        <taxon>Asteraceae</taxon>
        <taxon>Asteroideae</taxon>
        <taxon>Heliantheae alliance</taxon>
        <taxon>Heliantheae</taxon>
        <taxon>Helianthus</taxon>
    </lineage>
</organism>
<name>A0A251SHC0_HELAN</name>
<protein>
    <submittedName>
        <fullName evidence="4">Carboxylesterase</fullName>
        <ecNumber evidence="4">3.1.1.1</ecNumber>
    </submittedName>
    <submittedName>
        <fullName evidence="5">Putative alpha/Beta hydrolase fold protein</fullName>
    </submittedName>
</protein>
<accession>A0A251SHC0</accession>
<proteinExistence type="inferred from homology"/>
<dbReference type="AlphaFoldDB" id="A0A251SHC0"/>
<feature type="active site" evidence="2">
    <location>
        <position position="174"/>
    </location>
</feature>
<reference evidence="4 6" key="1">
    <citation type="journal article" date="2017" name="Nature">
        <title>The sunflower genome provides insights into oil metabolism, flowering and Asterid evolution.</title>
        <authorList>
            <person name="Badouin H."/>
            <person name="Gouzy J."/>
            <person name="Grassa C.J."/>
            <person name="Murat F."/>
            <person name="Staton S.E."/>
            <person name="Cottret L."/>
            <person name="Lelandais-Briere C."/>
            <person name="Owens G.L."/>
            <person name="Carrere S."/>
            <person name="Mayjonade B."/>
            <person name="Legrand L."/>
            <person name="Gill N."/>
            <person name="Kane N.C."/>
            <person name="Bowers J.E."/>
            <person name="Hubner S."/>
            <person name="Bellec A."/>
            <person name="Berard A."/>
            <person name="Berges H."/>
            <person name="Blanchet N."/>
            <person name="Boniface M.C."/>
            <person name="Brunel D."/>
            <person name="Catrice O."/>
            <person name="Chaidir N."/>
            <person name="Claudel C."/>
            <person name="Donnadieu C."/>
            <person name="Faraut T."/>
            <person name="Fievet G."/>
            <person name="Helmstetter N."/>
            <person name="King M."/>
            <person name="Knapp S.J."/>
            <person name="Lai Z."/>
            <person name="Le Paslier M.C."/>
            <person name="Lippi Y."/>
            <person name="Lorenzon L."/>
            <person name="Mandel J.R."/>
            <person name="Marage G."/>
            <person name="Marchand G."/>
            <person name="Marquand E."/>
            <person name="Bret-Mestries E."/>
            <person name="Morien E."/>
            <person name="Nambeesan S."/>
            <person name="Nguyen T."/>
            <person name="Pegot-Espagnet P."/>
            <person name="Pouilly N."/>
            <person name="Raftis F."/>
            <person name="Sallet E."/>
            <person name="Schiex T."/>
            <person name="Thomas J."/>
            <person name="Vandecasteele C."/>
            <person name="Vares D."/>
            <person name="Vear F."/>
            <person name="Vautrin S."/>
            <person name="Crespi M."/>
            <person name="Mangin B."/>
            <person name="Burke J.M."/>
            <person name="Salse J."/>
            <person name="Munos S."/>
            <person name="Vincourt P."/>
            <person name="Rieseberg L.H."/>
            <person name="Langlade N.B."/>
        </authorList>
    </citation>
    <scope>NUCLEOTIDE SEQUENCE [LARGE SCALE GENOMIC DNA]</scope>
    <source>
        <strain evidence="6">cv. SF193</strain>
        <tissue evidence="4">Leaves</tissue>
    </source>
</reference>
<dbReference type="Pfam" id="PF07859">
    <property type="entry name" value="Abhydrolase_3"/>
    <property type="match status" value="1"/>
</dbReference>
<evidence type="ECO:0000259" key="3">
    <source>
        <dbReference type="Pfam" id="PF07859"/>
    </source>
</evidence>
<dbReference type="InterPro" id="IPR029058">
    <property type="entry name" value="AB_hydrolase_fold"/>
</dbReference>
<dbReference type="EMBL" id="CM007903">
    <property type="protein sequence ID" value="OTF98018.1"/>
    <property type="molecule type" value="Genomic_DNA"/>
</dbReference>
<dbReference type="InParanoid" id="A0A251SHC0"/>
<dbReference type="Gene3D" id="3.40.50.1820">
    <property type="entry name" value="alpha/beta hydrolase"/>
    <property type="match status" value="1"/>
</dbReference>
<dbReference type="EMBL" id="MNCJ02000329">
    <property type="protein sequence ID" value="KAF5768867.1"/>
    <property type="molecule type" value="Genomic_DNA"/>
</dbReference>
<evidence type="ECO:0000313" key="4">
    <source>
        <dbReference type="EMBL" id="KAF5768867.1"/>
    </source>
</evidence>
<dbReference type="OrthoDB" id="408631at2759"/>
<evidence type="ECO:0000313" key="6">
    <source>
        <dbReference type="Proteomes" id="UP000215914"/>
    </source>
</evidence>
<dbReference type="GO" id="GO:0106435">
    <property type="term" value="F:carboxylesterase activity"/>
    <property type="evidence" value="ECO:0007669"/>
    <property type="project" value="UniProtKB-EC"/>
</dbReference>
<dbReference type="InterPro" id="IPR013094">
    <property type="entry name" value="AB_hydrolase_3"/>
</dbReference>
<reference evidence="4" key="3">
    <citation type="submission" date="2020-06" db="EMBL/GenBank/DDBJ databases">
        <title>Helianthus annuus Genome sequencing and assembly Release 2.</title>
        <authorList>
            <person name="Gouzy J."/>
            <person name="Langlade N."/>
            <person name="Munos S."/>
        </authorList>
    </citation>
    <scope>NUCLEOTIDE SEQUENCE</scope>
    <source>
        <tissue evidence="4">Leaves</tissue>
    </source>
</reference>
<dbReference type="PROSITE" id="PS01174">
    <property type="entry name" value="LIPASE_GDXG_SER"/>
    <property type="match status" value="1"/>
</dbReference>
<sequence length="333" mass="36959">MATISLSHGSTSLHHPDNSSVVEKIGRLIQVHKDGYVERPPIVPHATCMVPSGLHVEATDVMINKFTNLWVRMYAPTNKHVSSKLSLTVYFHGGGFCVGSASWACYHDFLINLSRVASCVVVSVNYRLAPENQLPAAYDDGFDVIMWLKQESMKGMVNELKWCDYSRLYLAGDSAGANIAHHVASRLVSRPVMLPKGIILIQPFFGGESRTVSEKHSTQTINSALTLAASDTYWRLALPVGSTRDHPWCNPLAKGARGLSGMRFFKTLVCVAELDILRDRNLEFTRVLASVGAPVQSIIYKDVGHAFQVLHNYPMAQTRTHEMMTHVKAFINH</sequence>
<dbReference type="InterPro" id="IPR033140">
    <property type="entry name" value="Lipase_GDXG_put_SER_AS"/>
</dbReference>
<dbReference type="Gramene" id="mRNA:HanXRQr2_Chr14g0641581">
    <property type="protein sequence ID" value="CDS:HanXRQr2_Chr14g0641581.1"/>
    <property type="gene ID" value="HanXRQr2_Chr14g0641581"/>
</dbReference>
<dbReference type="OMA" id="ISEMHAT"/>
<dbReference type="STRING" id="4232.A0A251SHC0"/>
<reference evidence="5" key="2">
    <citation type="submission" date="2017-02" db="EMBL/GenBank/DDBJ databases">
        <title>Sunflower complete genome.</title>
        <authorList>
            <person name="Langlade N."/>
            <person name="Munos S."/>
        </authorList>
    </citation>
    <scope>NUCLEOTIDE SEQUENCE [LARGE SCALE GENOMIC DNA]</scope>
    <source>
        <tissue evidence="5">Leaves</tissue>
    </source>
</reference>
<evidence type="ECO:0000256" key="2">
    <source>
        <dbReference type="PROSITE-ProRule" id="PRU10038"/>
    </source>
</evidence>
<keyword evidence="6" id="KW-1185">Reference proteome</keyword>
<feature type="domain" description="Alpha/beta hydrolase fold-3" evidence="3">
    <location>
        <begin position="89"/>
        <end position="308"/>
    </location>
</feature>
<evidence type="ECO:0000313" key="5">
    <source>
        <dbReference type="EMBL" id="OTF98018.1"/>
    </source>
</evidence>
<keyword evidence="5" id="KW-0378">Hydrolase</keyword>
<dbReference type="PANTHER" id="PTHR23024">
    <property type="entry name" value="ARYLACETAMIDE DEACETYLASE"/>
    <property type="match status" value="1"/>
</dbReference>
<comment type="similarity">
    <text evidence="1">Belongs to the 'GDXG' lipolytic enzyme family.</text>
</comment>
<dbReference type="FunCoup" id="A0A251SHC0">
    <property type="interactions" value="59"/>
</dbReference>
<dbReference type="SUPFAM" id="SSF53474">
    <property type="entry name" value="alpha/beta-Hydrolases"/>
    <property type="match status" value="1"/>
</dbReference>
<dbReference type="PANTHER" id="PTHR23024:SF589">
    <property type="entry name" value="CARBOXYLESTERASE 17-RELATED"/>
    <property type="match status" value="1"/>
</dbReference>
<dbReference type="InterPro" id="IPR050466">
    <property type="entry name" value="Carboxylest/Gibb_receptor"/>
</dbReference>